<reference evidence="2" key="1">
    <citation type="journal article" date="2017" name="Genome Biol.">
        <title>Comparative genomics reveals high biological diversity and specific adaptations in the industrially and medically important fungal genus Aspergillus.</title>
        <authorList>
            <person name="de Vries R.P."/>
            <person name="Riley R."/>
            <person name="Wiebenga A."/>
            <person name="Aguilar-Osorio G."/>
            <person name="Amillis S."/>
            <person name="Uchima C.A."/>
            <person name="Anderluh G."/>
            <person name="Asadollahi M."/>
            <person name="Askin M."/>
            <person name="Barry K."/>
            <person name="Battaglia E."/>
            <person name="Bayram O."/>
            <person name="Benocci T."/>
            <person name="Braus-Stromeyer S.A."/>
            <person name="Caldana C."/>
            <person name="Canovas D."/>
            <person name="Cerqueira G.C."/>
            <person name="Chen F."/>
            <person name="Chen W."/>
            <person name="Choi C."/>
            <person name="Clum A."/>
            <person name="Dos Santos R.A."/>
            <person name="Damasio A.R."/>
            <person name="Diallinas G."/>
            <person name="Emri T."/>
            <person name="Fekete E."/>
            <person name="Flipphi M."/>
            <person name="Freyberg S."/>
            <person name="Gallo A."/>
            <person name="Gournas C."/>
            <person name="Habgood R."/>
            <person name="Hainaut M."/>
            <person name="Harispe M.L."/>
            <person name="Henrissat B."/>
            <person name="Hilden K.S."/>
            <person name="Hope R."/>
            <person name="Hossain A."/>
            <person name="Karabika E."/>
            <person name="Karaffa L."/>
            <person name="Karanyi Z."/>
            <person name="Krasevec N."/>
            <person name="Kuo A."/>
            <person name="Kusch H."/>
            <person name="LaButti K."/>
            <person name="Lagendijk E.L."/>
            <person name="Lapidus A."/>
            <person name="Levasseur A."/>
            <person name="Lindquist E."/>
            <person name="Lipzen A."/>
            <person name="Logrieco A.F."/>
            <person name="MacCabe A."/>
            <person name="Maekelae M.R."/>
            <person name="Malavazi I."/>
            <person name="Melin P."/>
            <person name="Meyer V."/>
            <person name="Mielnichuk N."/>
            <person name="Miskei M."/>
            <person name="Molnar A.P."/>
            <person name="Mule G."/>
            <person name="Ngan C.Y."/>
            <person name="Orejas M."/>
            <person name="Orosz E."/>
            <person name="Ouedraogo J.P."/>
            <person name="Overkamp K.M."/>
            <person name="Park H.-S."/>
            <person name="Perrone G."/>
            <person name="Piumi F."/>
            <person name="Punt P.J."/>
            <person name="Ram A.F."/>
            <person name="Ramon A."/>
            <person name="Rauscher S."/>
            <person name="Record E."/>
            <person name="Riano-Pachon D.M."/>
            <person name="Robert V."/>
            <person name="Roehrig J."/>
            <person name="Ruller R."/>
            <person name="Salamov A."/>
            <person name="Salih N.S."/>
            <person name="Samson R.A."/>
            <person name="Sandor E."/>
            <person name="Sanguinetti M."/>
            <person name="Schuetze T."/>
            <person name="Sepcic K."/>
            <person name="Shelest E."/>
            <person name="Sherlock G."/>
            <person name="Sophianopoulou V."/>
            <person name="Squina F.M."/>
            <person name="Sun H."/>
            <person name="Susca A."/>
            <person name="Todd R.B."/>
            <person name="Tsang A."/>
            <person name="Unkles S.E."/>
            <person name="van de Wiele N."/>
            <person name="van Rossen-Uffink D."/>
            <person name="Oliveira J.V."/>
            <person name="Vesth T.C."/>
            <person name="Visser J."/>
            <person name="Yu J.-H."/>
            <person name="Zhou M."/>
            <person name="Andersen M.R."/>
            <person name="Archer D.B."/>
            <person name="Baker S.E."/>
            <person name="Benoit I."/>
            <person name="Brakhage A.A."/>
            <person name="Braus G.H."/>
            <person name="Fischer R."/>
            <person name="Frisvad J.C."/>
            <person name="Goldman G.H."/>
            <person name="Houbraken J."/>
            <person name="Oakley B."/>
            <person name="Pocsi I."/>
            <person name="Scazzocchio C."/>
            <person name="Seiboth B."/>
            <person name="vanKuyk P.A."/>
            <person name="Wortman J."/>
            <person name="Dyer P.S."/>
            <person name="Grigoriev I.V."/>
        </authorList>
    </citation>
    <scope>NUCLEOTIDE SEQUENCE [LARGE SCALE GENOMIC DNA]</scope>
    <source>
        <strain evidence="2">CBS 506.65</strain>
    </source>
</reference>
<sequence length="210" mass="23510">MDQSLEAKVETISSLSLSELIPALASLASGLQPLISPMGDSLVTHRDYTGFVALDTFGRLYLDSGRRCTDESVPLHTRLQHASLLDRLFESLYVRERHFLLNAIARGVASEPQHQHKHTPTDEAQQGRCSCCRGDPNAVILAGYAEGEALYFTYKEYRALWGSQRASGGRTLYNRDGTPRRRWLKASRGQVEEALMRGCNYHSRPVLCNL</sequence>
<evidence type="ECO:0000313" key="2">
    <source>
        <dbReference type="Proteomes" id="UP000184188"/>
    </source>
</evidence>
<proteinExistence type="predicted"/>
<dbReference type="Proteomes" id="UP000184188">
    <property type="component" value="Unassembled WGS sequence"/>
</dbReference>
<dbReference type="VEuPathDB" id="FungiDB:ASPZODRAFT_144926"/>
<keyword evidence="2" id="KW-1185">Reference proteome</keyword>
<name>A0A1L9SAY7_9EURO</name>
<dbReference type="EMBL" id="KV878348">
    <property type="protein sequence ID" value="OJJ44352.1"/>
    <property type="molecule type" value="Genomic_DNA"/>
</dbReference>
<gene>
    <name evidence="1" type="ORF">ASPZODRAFT_144926</name>
</gene>
<accession>A0A1L9SAY7</accession>
<evidence type="ECO:0000313" key="1">
    <source>
        <dbReference type="EMBL" id="OJJ44352.1"/>
    </source>
</evidence>
<dbReference type="GeneID" id="34611520"/>
<protein>
    <submittedName>
        <fullName evidence="1">Uncharacterized protein</fullName>
    </submittedName>
</protein>
<dbReference type="AlphaFoldDB" id="A0A1L9SAY7"/>
<dbReference type="OrthoDB" id="4475425at2759"/>
<dbReference type="RefSeq" id="XP_022578862.1">
    <property type="nucleotide sequence ID" value="XM_022725055.1"/>
</dbReference>
<organism evidence="1 2">
    <name type="scientific">Penicilliopsis zonata CBS 506.65</name>
    <dbReference type="NCBI Taxonomy" id="1073090"/>
    <lineage>
        <taxon>Eukaryota</taxon>
        <taxon>Fungi</taxon>
        <taxon>Dikarya</taxon>
        <taxon>Ascomycota</taxon>
        <taxon>Pezizomycotina</taxon>
        <taxon>Eurotiomycetes</taxon>
        <taxon>Eurotiomycetidae</taxon>
        <taxon>Eurotiales</taxon>
        <taxon>Aspergillaceae</taxon>
        <taxon>Penicilliopsis</taxon>
    </lineage>
</organism>